<sequence>MTRNQKADGDSCQSGDDDASTSSLSPSPAPSSASSISSSSSSMSPVNVPTKSTSQTLSFGISRILDDTPRKPQPPFPKLAFPFPCREQPFPNPGILTSSGAFLGATTMCFPAEGHCVQAASPGVIKVPAHHPGNVVHFPPFPASTMFPWMADRKDGLTGESTSYIFYFPVY</sequence>
<dbReference type="AlphaFoldDB" id="A0AAD9P1I7"/>
<accession>A0AAD9P1I7</accession>
<dbReference type="Proteomes" id="UP001209878">
    <property type="component" value="Unassembled WGS sequence"/>
</dbReference>
<evidence type="ECO:0000313" key="3">
    <source>
        <dbReference type="Proteomes" id="UP001209878"/>
    </source>
</evidence>
<evidence type="ECO:0000313" key="2">
    <source>
        <dbReference type="EMBL" id="KAK2186281.1"/>
    </source>
</evidence>
<gene>
    <name evidence="2" type="ORF">NP493_208g01042</name>
</gene>
<keyword evidence="3" id="KW-1185">Reference proteome</keyword>
<feature type="region of interest" description="Disordered" evidence="1">
    <location>
        <begin position="1"/>
        <end position="54"/>
    </location>
</feature>
<dbReference type="EMBL" id="JAODUO010000206">
    <property type="protein sequence ID" value="KAK2186281.1"/>
    <property type="molecule type" value="Genomic_DNA"/>
</dbReference>
<comment type="caution">
    <text evidence="2">The sequence shown here is derived from an EMBL/GenBank/DDBJ whole genome shotgun (WGS) entry which is preliminary data.</text>
</comment>
<evidence type="ECO:0000256" key="1">
    <source>
        <dbReference type="SAM" id="MobiDB-lite"/>
    </source>
</evidence>
<proteinExistence type="predicted"/>
<reference evidence="2" key="1">
    <citation type="journal article" date="2023" name="Mol. Biol. Evol.">
        <title>Third-Generation Sequencing Reveals the Adaptive Role of the Epigenome in Three Deep-Sea Polychaetes.</title>
        <authorList>
            <person name="Perez M."/>
            <person name="Aroh O."/>
            <person name="Sun Y."/>
            <person name="Lan Y."/>
            <person name="Juniper S.K."/>
            <person name="Young C.R."/>
            <person name="Angers B."/>
            <person name="Qian P.Y."/>
        </authorList>
    </citation>
    <scope>NUCLEOTIDE SEQUENCE</scope>
    <source>
        <strain evidence="2">R07B-5</strain>
    </source>
</reference>
<organism evidence="2 3">
    <name type="scientific">Ridgeia piscesae</name>
    <name type="common">Tubeworm</name>
    <dbReference type="NCBI Taxonomy" id="27915"/>
    <lineage>
        <taxon>Eukaryota</taxon>
        <taxon>Metazoa</taxon>
        <taxon>Spiralia</taxon>
        <taxon>Lophotrochozoa</taxon>
        <taxon>Annelida</taxon>
        <taxon>Polychaeta</taxon>
        <taxon>Sedentaria</taxon>
        <taxon>Canalipalpata</taxon>
        <taxon>Sabellida</taxon>
        <taxon>Siboglinidae</taxon>
        <taxon>Ridgeia</taxon>
    </lineage>
</organism>
<feature type="compositionally biased region" description="Low complexity" evidence="1">
    <location>
        <begin position="20"/>
        <end position="45"/>
    </location>
</feature>
<protein>
    <submittedName>
        <fullName evidence="2">Uncharacterized protein</fullName>
    </submittedName>
</protein>
<name>A0AAD9P1I7_RIDPI</name>